<dbReference type="Gene3D" id="2.60.40.4070">
    <property type="match status" value="1"/>
</dbReference>
<dbReference type="EMBL" id="JAGQHS010000388">
    <property type="protein sequence ID" value="MCA9759551.1"/>
    <property type="molecule type" value="Genomic_DNA"/>
</dbReference>
<dbReference type="Proteomes" id="UP000739538">
    <property type="component" value="Unassembled WGS sequence"/>
</dbReference>
<gene>
    <name evidence="4" type="ORF">KDA27_27395</name>
</gene>
<feature type="region of interest" description="Disordered" evidence="2">
    <location>
        <begin position="610"/>
        <end position="631"/>
    </location>
</feature>
<evidence type="ECO:0000256" key="1">
    <source>
        <dbReference type="ARBA" id="ARBA00022801"/>
    </source>
</evidence>
<reference evidence="4" key="2">
    <citation type="journal article" date="2021" name="Microbiome">
        <title>Successional dynamics and alternative stable states in a saline activated sludge microbial community over 9 years.</title>
        <authorList>
            <person name="Wang Y."/>
            <person name="Ye J."/>
            <person name="Ju F."/>
            <person name="Liu L."/>
            <person name="Boyd J.A."/>
            <person name="Deng Y."/>
            <person name="Parks D.H."/>
            <person name="Jiang X."/>
            <person name="Yin X."/>
            <person name="Woodcroft B.J."/>
            <person name="Tyson G.W."/>
            <person name="Hugenholtz P."/>
            <person name="Polz M.F."/>
            <person name="Zhang T."/>
        </authorList>
    </citation>
    <scope>NUCLEOTIDE SEQUENCE</scope>
    <source>
        <strain evidence="4">HKST-UBA02</strain>
    </source>
</reference>
<dbReference type="InterPro" id="IPR013736">
    <property type="entry name" value="Xaa-Pro_dipept_C"/>
</dbReference>
<dbReference type="NCBIfam" id="TIGR00976">
    <property type="entry name" value="CocE_NonD"/>
    <property type="match status" value="2"/>
</dbReference>
<reference evidence="4" key="1">
    <citation type="submission" date="2020-04" db="EMBL/GenBank/DDBJ databases">
        <authorList>
            <person name="Zhang T."/>
        </authorList>
    </citation>
    <scope>NUCLEOTIDE SEQUENCE</scope>
    <source>
        <strain evidence="4">HKST-UBA02</strain>
    </source>
</reference>
<evidence type="ECO:0000259" key="3">
    <source>
        <dbReference type="SMART" id="SM00939"/>
    </source>
</evidence>
<dbReference type="InterPro" id="IPR000383">
    <property type="entry name" value="Xaa-Pro-like_dom"/>
</dbReference>
<dbReference type="GO" id="GO:0008239">
    <property type="term" value="F:dipeptidyl-peptidase activity"/>
    <property type="evidence" value="ECO:0007669"/>
    <property type="project" value="InterPro"/>
</dbReference>
<name>A0A956NIT7_UNCEI</name>
<dbReference type="Pfam" id="PF02129">
    <property type="entry name" value="Peptidase_S15"/>
    <property type="match status" value="2"/>
</dbReference>
<accession>A0A956NIT7</accession>
<protein>
    <submittedName>
        <fullName evidence="4">CocE/NonD family hydrolase</fullName>
    </submittedName>
</protein>
<proteinExistence type="predicted"/>
<dbReference type="SMART" id="SM00939">
    <property type="entry name" value="PepX_C"/>
    <property type="match status" value="1"/>
</dbReference>
<dbReference type="InterPro" id="IPR005674">
    <property type="entry name" value="CocE/Ser_esterase"/>
</dbReference>
<dbReference type="AlphaFoldDB" id="A0A956NIT7"/>
<dbReference type="InterPro" id="IPR029058">
    <property type="entry name" value="AB_hydrolase_fold"/>
</dbReference>
<dbReference type="Pfam" id="PF08530">
    <property type="entry name" value="PepX_C"/>
    <property type="match status" value="1"/>
</dbReference>
<dbReference type="InterPro" id="IPR008979">
    <property type="entry name" value="Galactose-bd-like_sf"/>
</dbReference>
<dbReference type="Gene3D" id="2.60.120.260">
    <property type="entry name" value="Galactose-binding domain-like"/>
    <property type="match status" value="1"/>
</dbReference>
<evidence type="ECO:0000256" key="2">
    <source>
        <dbReference type="SAM" id="MobiDB-lite"/>
    </source>
</evidence>
<dbReference type="Gene3D" id="3.40.50.1820">
    <property type="entry name" value="alpha/beta hydrolase"/>
    <property type="match status" value="1"/>
</dbReference>
<sequence>MRRALHPHAWVSLLANGVSRFLRCVGDPTVNDGGAVLVARSVALMAAVALLALAAPSLAAPSLATPSLAGPLLVGPSLATSSLATRVAIAGGYPVSETVQIPMGDGTLLNTEIWYPQGGSGPWPVILSRTPYNASGSLPFELLVSLGFVAIGQDIRGFYGSGGSFEMFRSNGWGPNHQDGKETLDWIVAQPWCDGHVGTFGASAPGITQNLLMGSVPNGLSCTHVTVGTGDLYEQLVFPGGTLKEADIVGWLNGIGYPQLVDSLEAHAVGDEWWDWLDVTARASVIETPSYSITGWYDLMIQGSLDLFEALQYGGGPGALGNQKLIVGPWSHGVGVMPVGELTYPNSDPALAEAIVGGALDWFNFWEKGANNGIMSKPPVAYYVMGDPDMPGAPGNEWRASSVWPPASSSISYYLGSGGGLSNTELDPGTQSFVFDPADPVPTLGGNNLVLQLGPYDQRPVESRSDVLLFETPPLTSALEVVGQVEVVLYASSDRLDTDFTAKLTDVYPDGRSMLVCDGVLRARFRNGFRTEELLTPGEVERYVIDLGSTALVFAPGHKIRLAVSSSNSPRFAVNPNHGGPFGSDDPPLIATNTVQLGGAYPSALVLPVVDPDPSSVPEDDTLSGGDGAEGDDLLGSVAGSFSLRVVGNPSRGEVRVALGLTRGEASVTVYDPLGRRVRDLGRSRAHGSGVATGGGGEGALADEIPLSWDGTDDHGVAAPAGVYFVRAARGNEARTARAVLIR</sequence>
<dbReference type="SUPFAM" id="SSF53474">
    <property type="entry name" value="alpha/beta-Hydrolases"/>
    <property type="match status" value="1"/>
</dbReference>
<evidence type="ECO:0000313" key="5">
    <source>
        <dbReference type="Proteomes" id="UP000739538"/>
    </source>
</evidence>
<organism evidence="4 5">
    <name type="scientific">Eiseniibacteriota bacterium</name>
    <dbReference type="NCBI Taxonomy" id="2212470"/>
    <lineage>
        <taxon>Bacteria</taxon>
        <taxon>Candidatus Eiseniibacteriota</taxon>
    </lineage>
</organism>
<comment type="caution">
    <text evidence="4">The sequence shown here is derived from an EMBL/GenBank/DDBJ whole genome shotgun (WGS) entry which is preliminary data.</text>
</comment>
<dbReference type="SUPFAM" id="SSF49785">
    <property type="entry name" value="Galactose-binding domain-like"/>
    <property type="match status" value="1"/>
</dbReference>
<feature type="domain" description="Xaa-Pro dipeptidyl-peptidase C-terminal" evidence="3">
    <location>
        <begin position="360"/>
        <end position="606"/>
    </location>
</feature>
<keyword evidence="1 4" id="KW-0378">Hydrolase</keyword>
<evidence type="ECO:0000313" key="4">
    <source>
        <dbReference type="EMBL" id="MCA9759551.1"/>
    </source>
</evidence>